<accession>K0EZL7</accession>
<evidence type="ECO:0000313" key="2">
    <source>
        <dbReference type="EMBL" id="AFU02942.1"/>
    </source>
</evidence>
<dbReference type="Proteomes" id="UP000006304">
    <property type="component" value="Chromosome"/>
</dbReference>
<dbReference type="PROSITE" id="PS51677">
    <property type="entry name" value="NODB"/>
    <property type="match status" value="1"/>
</dbReference>
<dbReference type="eggNOG" id="COG0726">
    <property type="taxonomic scope" value="Bacteria"/>
</dbReference>
<dbReference type="AlphaFoldDB" id="K0EZL7"/>
<reference evidence="2 3" key="1">
    <citation type="journal article" date="2012" name="J. Bacteriol.">
        <title>Complete genome sequence of Nocardia brasiliensis HUJEG-1.</title>
        <authorList>
            <person name="Vera-Cabrera L."/>
            <person name="Ortiz-Lopez R."/>
            <person name="Elizondo-Gonzalez R."/>
            <person name="Perez-Maya A.A."/>
            <person name="Ocampo-Candiani J."/>
        </authorList>
    </citation>
    <scope>NUCLEOTIDE SEQUENCE [LARGE SCALE GENOMIC DNA]</scope>
    <source>
        <strain evidence="3">ATCC 700358</strain>
    </source>
</reference>
<dbReference type="KEGG" id="nbr:O3I_024955"/>
<dbReference type="PANTHER" id="PTHR43123:SF4">
    <property type="entry name" value="POLYSACCHARIDE DEACETYLASE"/>
    <property type="match status" value="1"/>
</dbReference>
<dbReference type="EMBL" id="CP003876">
    <property type="protein sequence ID" value="AFU02942.1"/>
    <property type="molecule type" value="Genomic_DNA"/>
</dbReference>
<dbReference type="InterPro" id="IPR002509">
    <property type="entry name" value="NODB_dom"/>
</dbReference>
<proteinExistence type="predicted"/>
<evidence type="ECO:0000259" key="1">
    <source>
        <dbReference type="PROSITE" id="PS51677"/>
    </source>
</evidence>
<protein>
    <submittedName>
        <fullName evidence="2">Polysaccharide deacetylase</fullName>
    </submittedName>
</protein>
<organism evidence="2 3">
    <name type="scientific">Nocardia brasiliensis (strain ATCC 700358 / HUJEG-1)</name>
    <dbReference type="NCBI Taxonomy" id="1133849"/>
    <lineage>
        <taxon>Bacteria</taxon>
        <taxon>Bacillati</taxon>
        <taxon>Actinomycetota</taxon>
        <taxon>Actinomycetes</taxon>
        <taxon>Mycobacteriales</taxon>
        <taxon>Nocardiaceae</taxon>
        <taxon>Nocardia</taxon>
    </lineage>
</organism>
<dbReference type="InterPro" id="IPR011330">
    <property type="entry name" value="Glyco_hydro/deAcase_b/a-brl"/>
</dbReference>
<dbReference type="SUPFAM" id="SSF88713">
    <property type="entry name" value="Glycoside hydrolase/deacetylase"/>
    <property type="match status" value="1"/>
</dbReference>
<dbReference type="GO" id="GO:0016810">
    <property type="term" value="F:hydrolase activity, acting on carbon-nitrogen (but not peptide) bonds"/>
    <property type="evidence" value="ECO:0007669"/>
    <property type="project" value="InterPro"/>
</dbReference>
<dbReference type="Gene3D" id="3.20.20.370">
    <property type="entry name" value="Glycoside hydrolase/deacetylase"/>
    <property type="match status" value="1"/>
</dbReference>
<name>K0EZL7_NOCB7</name>
<sequence>MSREPFGTPTTPVRWPGDKKVAVMITVAVELWSPGHWPVYAPMAVAWPLPGVPDTHSISWSEYGATTGVWRLLELLRSHHMLATFGVNGLVADRFPRVVRAVHEAGHEIAAHSYAQDVIPALLDVRAERENIGRCTAILEDLIGVRPVGWMSPRASGTAHTSELLAEAGYLWSGDHNDYELPRVVATRQGPLVAIMHSELSDIRGAAGPGDYLDSHLGLLADLLDAPGPQIYNLTVHAHVGARPLLSGMVDRILAQIEAVRESVWLATHRQIAEHVLTQYNSGSGADHG</sequence>
<keyword evidence="3" id="KW-1185">Reference proteome</keyword>
<evidence type="ECO:0000313" key="3">
    <source>
        <dbReference type="Proteomes" id="UP000006304"/>
    </source>
</evidence>
<feature type="domain" description="NodB homology" evidence="1">
    <location>
        <begin position="54"/>
        <end position="289"/>
    </location>
</feature>
<dbReference type="Pfam" id="PF01522">
    <property type="entry name" value="Polysacc_deac_1"/>
    <property type="match status" value="1"/>
</dbReference>
<gene>
    <name evidence="2" type="ORF">O3I_024955</name>
</gene>
<dbReference type="STRING" id="1133849.O3I_024955"/>
<dbReference type="PANTHER" id="PTHR43123">
    <property type="entry name" value="POLYSACCHARIDE DEACETYLASE-RELATED"/>
    <property type="match status" value="1"/>
</dbReference>
<dbReference type="GO" id="GO:0005975">
    <property type="term" value="P:carbohydrate metabolic process"/>
    <property type="evidence" value="ECO:0007669"/>
    <property type="project" value="InterPro"/>
</dbReference>
<dbReference type="HOGENOM" id="CLU_029940_0_2_11"/>